<name>A0AAJ7RMW8_CEPCN</name>
<accession>A0AAJ7RMW8</accession>
<evidence type="ECO:0000313" key="1">
    <source>
        <dbReference type="Proteomes" id="UP000694920"/>
    </source>
</evidence>
<dbReference type="RefSeq" id="XP_024943885.1">
    <property type="nucleotide sequence ID" value="XM_025088117.1"/>
</dbReference>
<organism evidence="1 2">
    <name type="scientific">Cephus cinctus</name>
    <name type="common">Wheat stem sawfly</name>
    <dbReference type="NCBI Taxonomy" id="211228"/>
    <lineage>
        <taxon>Eukaryota</taxon>
        <taxon>Metazoa</taxon>
        <taxon>Ecdysozoa</taxon>
        <taxon>Arthropoda</taxon>
        <taxon>Hexapoda</taxon>
        <taxon>Insecta</taxon>
        <taxon>Pterygota</taxon>
        <taxon>Neoptera</taxon>
        <taxon>Endopterygota</taxon>
        <taxon>Hymenoptera</taxon>
        <taxon>Cephoidea</taxon>
        <taxon>Cephidae</taxon>
        <taxon>Cephus</taxon>
    </lineage>
</organism>
<dbReference type="AlphaFoldDB" id="A0AAJ7RMW8"/>
<sequence length="139" mass="15132">MQPIQRGKPVTGGIKEFVQASVAPGVGQQGSSSGIKNTTCDSMRLATDQLVPLNEMLNARVPGVTSSRRSEVAARKGWNVPKNESAGVTVVTEVFRGSVWYRSRTGSLEAENDGPCQRNVSDFITSTRDREKKLYSSER</sequence>
<dbReference type="Proteomes" id="UP000694920">
    <property type="component" value="Unplaced"/>
</dbReference>
<dbReference type="GeneID" id="107270803"/>
<protein>
    <submittedName>
        <fullName evidence="2">Uncharacterized protein LOC107270803 isoform X1</fullName>
    </submittedName>
</protein>
<evidence type="ECO:0000313" key="2">
    <source>
        <dbReference type="RefSeq" id="XP_024943885.1"/>
    </source>
</evidence>
<proteinExistence type="predicted"/>
<reference evidence="2" key="1">
    <citation type="submission" date="2025-08" db="UniProtKB">
        <authorList>
            <consortium name="RefSeq"/>
        </authorList>
    </citation>
    <scope>IDENTIFICATION</scope>
</reference>
<keyword evidence="1" id="KW-1185">Reference proteome</keyword>
<gene>
    <name evidence="2" type="primary">LOC107270803</name>
</gene>